<dbReference type="EMBL" id="GGEC01070803">
    <property type="protein sequence ID" value="MBX51287.1"/>
    <property type="molecule type" value="Transcribed_RNA"/>
</dbReference>
<dbReference type="AlphaFoldDB" id="A0A2P2P9B2"/>
<accession>A0A2P2P9B2</accession>
<proteinExistence type="predicted"/>
<protein>
    <submittedName>
        <fullName evidence="1">Uncharacterized protein</fullName>
    </submittedName>
</protein>
<evidence type="ECO:0000313" key="1">
    <source>
        <dbReference type="EMBL" id="MBX51287.1"/>
    </source>
</evidence>
<name>A0A2P2P9B2_RHIMU</name>
<sequence>MNFVIQMQPIGTRRRLWHQCLTQKNMH</sequence>
<organism evidence="1">
    <name type="scientific">Rhizophora mucronata</name>
    <name type="common">Asiatic mangrove</name>
    <dbReference type="NCBI Taxonomy" id="61149"/>
    <lineage>
        <taxon>Eukaryota</taxon>
        <taxon>Viridiplantae</taxon>
        <taxon>Streptophyta</taxon>
        <taxon>Embryophyta</taxon>
        <taxon>Tracheophyta</taxon>
        <taxon>Spermatophyta</taxon>
        <taxon>Magnoliopsida</taxon>
        <taxon>eudicotyledons</taxon>
        <taxon>Gunneridae</taxon>
        <taxon>Pentapetalae</taxon>
        <taxon>rosids</taxon>
        <taxon>fabids</taxon>
        <taxon>Malpighiales</taxon>
        <taxon>Rhizophoraceae</taxon>
        <taxon>Rhizophora</taxon>
    </lineage>
</organism>
<reference evidence="1" key="1">
    <citation type="submission" date="2018-02" db="EMBL/GenBank/DDBJ databases">
        <title>Rhizophora mucronata_Transcriptome.</title>
        <authorList>
            <person name="Meera S.P."/>
            <person name="Sreeshan A."/>
            <person name="Augustine A."/>
        </authorList>
    </citation>
    <scope>NUCLEOTIDE SEQUENCE</scope>
    <source>
        <tissue evidence="1">Leaf</tissue>
    </source>
</reference>